<dbReference type="SMR" id="A0A125W8Q9"/>
<evidence type="ECO:0000313" key="6">
    <source>
        <dbReference type="Proteomes" id="UP000004846"/>
    </source>
</evidence>
<dbReference type="RefSeq" id="WP_002360496.1">
    <property type="nucleotide sequence ID" value="NZ_GL454426.1"/>
</dbReference>
<proteinExistence type="predicted"/>
<evidence type="ECO:0000259" key="4">
    <source>
        <dbReference type="PROSITE" id="PS50943"/>
    </source>
</evidence>
<dbReference type="PANTHER" id="PTHR40661">
    <property type="match status" value="1"/>
</dbReference>
<dbReference type="Proteomes" id="UP000004846">
    <property type="component" value="Unassembled WGS sequence"/>
</dbReference>
<gene>
    <name evidence="5" type="ORF">HMPREF9498_00680</name>
</gene>
<dbReference type="SMART" id="SM00530">
    <property type="entry name" value="HTH_XRE"/>
    <property type="match status" value="1"/>
</dbReference>
<dbReference type="InterPro" id="IPR001387">
    <property type="entry name" value="Cro/C1-type_HTH"/>
</dbReference>
<evidence type="ECO:0000256" key="3">
    <source>
        <dbReference type="ARBA" id="ARBA00023163"/>
    </source>
</evidence>
<dbReference type="PROSITE" id="PS50943">
    <property type="entry name" value="HTH_CROC1"/>
    <property type="match status" value="1"/>
</dbReference>
<dbReference type="EMBL" id="AEBR01000020">
    <property type="protein sequence ID" value="EFM83684.1"/>
    <property type="molecule type" value="Genomic_DNA"/>
</dbReference>
<feature type="domain" description="HTH cro/C1-type" evidence="4">
    <location>
        <begin position="8"/>
        <end position="62"/>
    </location>
</feature>
<evidence type="ECO:0000256" key="1">
    <source>
        <dbReference type="ARBA" id="ARBA00023015"/>
    </source>
</evidence>
<dbReference type="AlphaFoldDB" id="A0A125W8Q9"/>
<dbReference type="PANTHER" id="PTHR40661:SF1">
    <property type="entry name" value="HTH CRO_C1-TYPE DOMAIN-CONTAINING PROTEIN"/>
    <property type="match status" value="1"/>
</dbReference>
<dbReference type="HOGENOM" id="CLU_066192_4_3_9"/>
<sequence length="160" mass="18417">MNIFAVRLKEALTAKNIKPSDLAKKTGIGKSSISDWLAGRYEAKQDKVYRIADALDINEAWLMGQEVPMEKNASTIDRIYKKLEPQRQAIVYQFAEQQLHEQQTQAEILSFPRRDEMTLAAHAGDPEKIFSKEEIEKIHDYLDEIDAKYQQSISSDKKED</sequence>
<keyword evidence="3" id="KW-0804">Transcription</keyword>
<evidence type="ECO:0000313" key="5">
    <source>
        <dbReference type="EMBL" id="EFM83684.1"/>
    </source>
</evidence>
<accession>A0A125W8Q9</accession>
<dbReference type="GeneID" id="60893663"/>
<evidence type="ECO:0000256" key="2">
    <source>
        <dbReference type="ARBA" id="ARBA00023125"/>
    </source>
</evidence>
<keyword evidence="1" id="KW-0805">Transcription regulation</keyword>
<dbReference type="GO" id="GO:0003677">
    <property type="term" value="F:DNA binding"/>
    <property type="evidence" value="ECO:0007669"/>
    <property type="project" value="UniProtKB-KW"/>
</dbReference>
<dbReference type="Pfam" id="PF01381">
    <property type="entry name" value="HTH_3"/>
    <property type="match status" value="1"/>
</dbReference>
<keyword evidence="2 5" id="KW-0238">DNA-binding</keyword>
<protein>
    <submittedName>
        <fullName evidence="5">DNA-binding helix-turn-helix protein</fullName>
    </submittedName>
</protein>
<dbReference type="SUPFAM" id="SSF47413">
    <property type="entry name" value="lambda repressor-like DNA-binding domains"/>
    <property type="match status" value="1"/>
</dbReference>
<name>A0A125W8Q9_ENTFL</name>
<dbReference type="InterPro" id="IPR010982">
    <property type="entry name" value="Lambda_DNA-bd_dom_sf"/>
</dbReference>
<organism evidence="5 6">
    <name type="scientific">Enterococcus faecalis TX4248</name>
    <dbReference type="NCBI Taxonomy" id="749495"/>
    <lineage>
        <taxon>Bacteria</taxon>
        <taxon>Bacillati</taxon>
        <taxon>Bacillota</taxon>
        <taxon>Bacilli</taxon>
        <taxon>Lactobacillales</taxon>
        <taxon>Enterococcaceae</taxon>
        <taxon>Enterococcus</taxon>
    </lineage>
</organism>
<comment type="caution">
    <text evidence="5">The sequence shown here is derived from an EMBL/GenBank/DDBJ whole genome shotgun (WGS) entry which is preliminary data.</text>
</comment>
<reference evidence="5 6" key="1">
    <citation type="submission" date="2010-07" db="EMBL/GenBank/DDBJ databases">
        <authorList>
            <person name="Sid Ahmed O."/>
        </authorList>
    </citation>
    <scope>NUCLEOTIDE SEQUENCE [LARGE SCALE GENOMIC DNA]</scope>
    <source>
        <strain evidence="5 6">TX4248</strain>
    </source>
</reference>
<dbReference type="Gene3D" id="1.10.260.40">
    <property type="entry name" value="lambda repressor-like DNA-binding domains"/>
    <property type="match status" value="1"/>
</dbReference>
<dbReference type="CDD" id="cd00093">
    <property type="entry name" value="HTH_XRE"/>
    <property type="match status" value="1"/>
</dbReference>